<dbReference type="OMA" id="FYMERIY"/>
<evidence type="ECO:0000256" key="1">
    <source>
        <dbReference type="ARBA" id="ARBA00022737"/>
    </source>
</evidence>
<protein>
    <submittedName>
        <fullName evidence="6">Uncharacterized protein</fullName>
    </submittedName>
</protein>
<dbReference type="Pfam" id="PF23559">
    <property type="entry name" value="WHD_DRP"/>
    <property type="match status" value="1"/>
</dbReference>
<dbReference type="InterPro" id="IPR044974">
    <property type="entry name" value="Disease_R_plants"/>
</dbReference>
<dbReference type="Pfam" id="PF23598">
    <property type="entry name" value="LRR_14"/>
    <property type="match status" value="1"/>
</dbReference>
<dbReference type="PANTHER" id="PTHR23155">
    <property type="entry name" value="DISEASE RESISTANCE PROTEIN RP"/>
    <property type="match status" value="1"/>
</dbReference>
<dbReference type="Gramene" id="TraesCS7A03G1315500.1">
    <property type="protein sequence ID" value="TraesCS7A03G1315500.1.CDS"/>
    <property type="gene ID" value="TraesCS7A03G1315500"/>
</dbReference>
<feature type="domain" description="Disease resistance R13L4/SHOC-2-like LRR" evidence="5">
    <location>
        <begin position="318"/>
        <end position="561"/>
    </location>
</feature>
<reference evidence="6" key="2">
    <citation type="submission" date="2018-10" db="UniProtKB">
        <authorList>
            <consortium name="EnsemblPlants"/>
        </authorList>
    </citation>
    <scope>IDENTIFICATION</scope>
</reference>
<feature type="domain" description="Disease resistance protein winged helix" evidence="4">
    <location>
        <begin position="196"/>
        <end position="267"/>
    </location>
</feature>
<name>A0A3B6RSK4_WHEAT</name>
<dbReference type="SUPFAM" id="SSF52540">
    <property type="entry name" value="P-loop containing nucleoside triphosphate hydrolases"/>
    <property type="match status" value="1"/>
</dbReference>
<dbReference type="PANTHER" id="PTHR23155:SF906">
    <property type="entry name" value="OS08G0205100 PROTEIN"/>
    <property type="match status" value="1"/>
</dbReference>
<keyword evidence="7" id="KW-1185">Reference proteome</keyword>
<dbReference type="InterPro" id="IPR002182">
    <property type="entry name" value="NB-ARC"/>
</dbReference>
<reference evidence="6" key="1">
    <citation type="submission" date="2018-08" db="EMBL/GenBank/DDBJ databases">
        <authorList>
            <person name="Rossello M."/>
        </authorList>
    </citation>
    <scope>NUCLEOTIDE SEQUENCE [LARGE SCALE GENOMIC DNA]</scope>
    <source>
        <strain evidence="6">cv. Chinese Spring</strain>
    </source>
</reference>
<dbReference type="InterPro" id="IPR058922">
    <property type="entry name" value="WHD_DRP"/>
</dbReference>
<dbReference type="Gene3D" id="1.10.8.430">
    <property type="entry name" value="Helical domain of apoptotic protease-activating factors"/>
    <property type="match status" value="1"/>
</dbReference>
<dbReference type="Gramene" id="TraesRN7A0101308500.1">
    <property type="protein sequence ID" value="TraesRN7A0101308500.1"/>
    <property type="gene ID" value="TraesRN7A0101308500"/>
</dbReference>
<dbReference type="Gramene" id="TraesROB_scaffold_065407_01G000400.1">
    <property type="protein sequence ID" value="TraesROB_scaffold_065407_01G000400.1"/>
    <property type="gene ID" value="TraesROB_scaffold_065407_01G000400"/>
</dbReference>
<dbReference type="GO" id="GO:0042742">
    <property type="term" value="P:defense response to bacterium"/>
    <property type="evidence" value="ECO:0007669"/>
    <property type="project" value="UniProtKB-ARBA"/>
</dbReference>
<dbReference type="Gramene" id="TraesKAR7A01G0461830.1">
    <property type="protein sequence ID" value="cds.TraesKAR7A01G0461830.1"/>
    <property type="gene ID" value="TraesKAR7A01G0461830"/>
</dbReference>
<dbReference type="InterPro" id="IPR055414">
    <property type="entry name" value="LRR_R13L4/SHOC2-like"/>
</dbReference>
<evidence type="ECO:0000259" key="3">
    <source>
        <dbReference type="Pfam" id="PF00931"/>
    </source>
</evidence>
<dbReference type="Gramene" id="TraesARI7A03G04003100.1">
    <property type="protein sequence ID" value="TraesARI7A03G04003100.1"/>
    <property type="gene ID" value="TraesARI7A03G04003100"/>
</dbReference>
<dbReference type="EnsemblPlants" id="TraesCS7A02G540600.1">
    <property type="protein sequence ID" value="TraesCS7A02G540600.1"/>
    <property type="gene ID" value="TraesCS7A02G540600"/>
</dbReference>
<dbReference type="OrthoDB" id="640443at2759"/>
<dbReference type="InterPro" id="IPR027417">
    <property type="entry name" value="P-loop_NTPase"/>
</dbReference>
<organism evidence="6">
    <name type="scientific">Triticum aestivum</name>
    <name type="common">Wheat</name>
    <dbReference type="NCBI Taxonomy" id="4565"/>
    <lineage>
        <taxon>Eukaryota</taxon>
        <taxon>Viridiplantae</taxon>
        <taxon>Streptophyta</taxon>
        <taxon>Embryophyta</taxon>
        <taxon>Tracheophyta</taxon>
        <taxon>Spermatophyta</taxon>
        <taxon>Magnoliopsida</taxon>
        <taxon>Liliopsida</taxon>
        <taxon>Poales</taxon>
        <taxon>Poaceae</taxon>
        <taxon>BOP clade</taxon>
        <taxon>Pooideae</taxon>
        <taxon>Triticodae</taxon>
        <taxon>Triticeae</taxon>
        <taxon>Triticinae</taxon>
        <taxon>Triticum</taxon>
    </lineage>
</organism>
<evidence type="ECO:0000313" key="6">
    <source>
        <dbReference type="EnsemblPlants" id="TraesCS7A02G540600.1"/>
    </source>
</evidence>
<dbReference type="AlphaFoldDB" id="A0A3B6RSK4"/>
<dbReference type="Pfam" id="PF00931">
    <property type="entry name" value="NB-ARC"/>
    <property type="match status" value="1"/>
</dbReference>
<dbReference type="FunFam" id="1.10.10.10:FF:000322">
    <property type="entry name" value="Probable disease resistance protein At1g63360"/>
    <property type="match status" value="1"/>
</dbReference>
<dbReference type="InterPro" id="IPR036388">
    <property type="entry name" value="WH-like_DNA-bd_sf"/>
</dbReference>
<dbReference type="GO" id="GO:0043531">
    <property type="term" value="F:ADP binding"/>
    <property type="evidence" value="ECO:0007669"/>
    <property type="project" value="InterPro"/>
</dbReference>
<keyword evidence="2" id="KW-0611">Plant defense</keyword>
<dbReference type="GO" id="GO:0009626">
    <property type="term" value="P:plant-type hypersensitive response"/>
    <property type="evidence" value="ECO:0007669"/>
    <property type="project" value="UniProtKB-ARBA"/>
</dbReference>
<evidence type="ECO:0000313" key="7">
    <source>
        <dbReference type="Proteomes" id="UP000019116"/>
    </source>
</evidence>
<keyword evidence="1" id="KW-0677">Repeat</keyword>
<feature type="domain" description="NB-ARC" evidence="3">
    <location>
        <begin position="3"/>
        <end position="111"/>
    </location>
</feature>
<dbReference type="InterPro" id="IPR042197">
    <property type="entry name" value="Apaf_helical"/>
</dbReference>
<dbReference type="Gene3D" id="3.80.10.10">
    <property type="entry name" value="Ribonuclease Inhibitor"/>
    <property type="match status" value="1"/>
</dbReference>
<dbReference type="SUPFAM" id="SSF52058">
    <property type="entry name" value="L domain-like"/>
    <property type="match status" value="1"/>
</dbReference>
<evidence type="ECO:0000259" key="5">
    <source>
        <dbReference type="Pfam" id="PF23598"/>
    </source>
</evidence>
<dbReference type="Gene3D" id="3.40.50.300">
    <property type="entry name" value="P-loop containing nucleotide triphosphate hydrolases"/>
    <property type="match status" value="1"/>
</dbReference>
<sequence>MMKLLGRIIAKLKMPQPTHTDEAQDLIDNIREYLRDKRYFFVIDDIWEESVWGIIRCVFPENQRDSKVITTTRIVTVANATCDYRHEIIYKMCPLDDQNSRKLFFSRVGQVDLQPLEEISNEILRKCGGLPLAVVSIASLLASQPTRSVTQWKHVCNSLSSNMRSNPTLEGMRWILNLRYNNLPHRLKTCLPYTAMYPEDYIVRKNDLVRQWVAEGFIRKIHGEDANEVAGSCFNELVNRSMIQPTNIGYNGHVINCKVHDMILDLIRIKSEEENFLSVVDDLQGTTAAMRSKVRRLSLQLDYGANEGTVHASLSMPHIRSLALFGKSCFKLSMYEFKSIRVLNVDCQGANMGDRIDLTPIYKLFQLRYLRISIPKEHMSTLIRPALIGDLKHLETLKLDTAIIAIPSDIVDLPCLLHLHVPTGRRLPDGIHRMKALRTLVNFDVHLNSVDNLSGLSELTNLRSLDFCCDDVEHTTSQRGIFMNIFWCSVGKLLSCNLRNLQSCSNIFSPPFVELGSLTTSNTESNLEELHVAATWMFQRVPSWLSQHQKLWKLGICIGKMDFFSKL</sequence>
<evidence type="ECO:0000259" key="4">
    <source>
        <dbReference type="Pfam" id="PF23559"/>
    </source>
</evidence>
<dbReference type="SMR" id="A0A3B6RSK4"/>
<proteinExistence type="predicted"/>
<dbReference type="Proteomes" id="UP000019116">
    <property type="component" value="Chromosome 7A"/>
</dbReference>
<evidence type="ECO:0000256" key="2">
    <source>
        <dbReference type="ARBA" id="ARBA00022821"/>
    </source>
</evidence>
<dbReference type="Gramene" id="TraesCS7A02G540600.1">
    <property type="protein sequence ID" value="TraesCS7A02G540600.1"/>
    <property type="gene ID" value="TraesCS7A02G540600"/>
</dbReference>
<dbReference type="Gramene" id="TraesWEE_scaffold_061524_01G000100.1">
    <property type="protein sequence ID" value="TraesWEE_scaffold_061524_01G000100.1"/>
    <property type="gene ID" value="TraesWEE_scaffold_061524_01G000100"/>
</dbReference>
<dbReference type="GO" id="GO:0002758">
    <property type="term" value="P:innate immune response-activating signaling pathway"/>
    <property type="evidence" value="ECO:0007669"/>
    <property type="project" value="UniProtKB-ARBA"/>
</dbReference>
<dbReference type="InterPro" id="IPR032675">
    <property type="entry name" value="LRR_dom_sf"/>
</dbReference>
<accession>A0A3B6RSK4</accession>
<dbReference type="Gene3D" id="1.10.10.10">
    <property type="entry name" value="Winged helix-like DNA-binding domain superfamily/Winged helix DNA-binding domain"/>
    <property type="match status" value="1"/>
</dbReference>